<dbReference type="PROSITE" id="PS50931">
    <property type="entry name" value="HTH_LYSR"/>
    <property type="match status" value="1"/>
</dbReference>
<dbReference type="PANTHER" id="PTHR30346">
    <property type="entry name" value="TRANSCRIPTIONAL DUAL REGULATOR HCAR-RELATED"/>
    <property type="match status" value="1"/>
</dbReference>
<name>A0AAW7K4Q2_9ACTN</name>
<protein>
    <submittedName>
        <fullName evidence="6">LysR family transcriptional regulator</fullName>
    </submittedName>
</protein>
<reference evidence="6" key="1">
    <citation type="submission" date="2023-06" db="EMBL/GenBank/DDBJ databases">
        <authorList>
            <person name="Zeman M."/>
            <person name="Kubasova T."/>
            <person name="Jahodarova E."/>
            <person name="Nykrynova M."/>
            <person name="Rychlik I."/>
        </authorList>
    </citation>
    <scope>NUCLEOTIDE SEQUENCE</scope>
    <source>
        <strain evidence="6">15_COKtk</strain>
    </source>
</reference>
<keyword evidence="4" id="KW-0804">Transcription</keyword>
<dbReference type="Gene3D" id="3.40.190.290">
    <property type="match status" value="1"/>
</dbReference>
<dbReference type="InterPro" id="IPR005119">
    <property type="entry name" value="LysR_subst-bd"/>
</dbReference>
<dbReference type="Pfam" id="PF03466">
    <property type="entry name" value="LysR_substrate"/>
    <property type="match status" value="1"/>
</dbReference>
<comment type="caution">
    <text evidence="6">The sequence shown here is derived from an EMBL/GenBank/DDBJ whole genome shotgun (WGS) entry which is preliminary data.</text>
</comment>
<dbReference type="CDD" id="cd05466">
    <property type="entry name" value="PBP2_LTTR_substrate"/>
    <property type="match status" value="1"/>
</dbReference>
<evidence type="ECO:0000313" key="6">
    <source>
        <dbReference type="EMBL" id="MDN0070252.1"/>
    </source>
</evidence>
<reference evidence="6" key="2">
    <citation type="submission" date="2023-08" db="EMBL/GenBank/DDBJ databases">
        <title>Identification and characterization of horizontal gene transfer across gut microbiota members of farm animals based on homology search.</title>
        <authorList>
            <person name="Schwarzerova J."/>
            <person name="Nykrynova M."/>
            <person name="Jureckova K."/>
            <person name="Cejkova D."/>
            <person name="Rychlik I."/>
        </authorList>
    </citation>
    <scope>NUCLEOTIDE SEQUENCE</scope>
    <source>
        <strain evidence="6">15_COKtk</strain>
    </source>
</reference>
<evidence type="ECO:0000256" key="3">
    <source>
        <dbReference type="ARBA" id="ARBA00023125"/>
    </source>
</evidence>
<dbReference type="InterPro" id="IPR036390">
    <property type="entry name" value="WH_DNA-bd_sf"/>
</dbReference>
<feature type="domain" description="HTH lysR-type" evidence="5">
    <location>
        <begin position="1"/>
        <end position="58"/>
    </location>
</feature>
<dbReference type="Gene3D" id="1.10.10.10">
    <property type="entry name" value="Winged helix-like DNA-binding domain superfamily/Winged helix DNA-binding domain"/>
    <property type="match status" value="1"/>
</dbReference>
<evidence type="ECO:0000256" key="1">
    <source>
        <dbReference type="ARBA" id="ARBA00009437"/>
    </source>
</evidence>
<accession>A0AAW7K4Q2</accession>
<dbReference type="Pfam" id="PF00126">
    <property type="entry name" value="HTH_1"/>
    <property type="match status" value="1"/>
</dbReference>
<gene>
    <name evidence="6" type="ORF">QVN40_11160</name>
</gene>
<dbReference type="SUPFAM" id="SSF53850">
    <property type="entry name" value="Periplasmic binding protein-like II"/>
    <property type="match status" value="1"/>
</dbReference>
<dbReference type="PRINTS" id="PR00039">
    <property type="entry name" value="HTHLYSR"/>
</dbReference>
<proteinExistence type="inferred from homology"/>
<dbReference type="EMBL" id="JAUEIR010000011">
    <property type="protein sequence ID" value="MDN0070252.1"/>
    <property type="molecule type" value="Genomic_DNA"/>
</dbReference>
<evidence type="ECO:0000313" key="7">
    <source>
        <dbReference type="Proteomes" id="UP001168505"/>
    </source>
</evidence>
<dbReference type="InterPro" id="IPR000847">
    <property type="entry name" value="LysR_HTH_N"/>
</dbReference>
<dbReference type="SUPFAM" id="SSF46785">
    <property type="entry name" value="Winged helix' DNA-binding domain"/>
    <property type="match status" value="1"/>
</dbReference>
<dbReference type="PANTHER" id="PTHR30346:SF28">
    <property type="entry name" value="HTH-TYPE TRANSCRIPTIONAL REGULATOR CYNR"/>
    <property type="match status" value="1"/>
</dbReference>
<evidence type="ECO:0000259" key="5">
    <source>
        <dbReference type="PROSITE" id="PS50931"/>
    </source>
</evidence>
<dbReference type="AlphaFoldDB" id="A0AAW7K4Q2"/>
<organism evidence="6 7">
    <name type="scientific">Collinsella ihumii</name>
    <dbReference type="NCBI Taxonomy" id="1720204"/>
    <lineage>
        <taxon>Bacteria</taxon>
        <taxon>Bacillati</taxon>
        <taxon>Actinomycetota</taxon>
        <taxon>Coriobacteriia</taxon>
        <taxon>Coriobacteriales</taxon>
        <taxon>Coriobacteriaceae</taxon>
        <taxon>Collinsella</taxon>
    </lineage>
</organism>
<sequence length="303" mass="33971">MNIKDYSYIVEIADQASLTAAAERLRITQGALSKYVRRIESELGSPLFYRHGKRFTLTPIGKLYVDRGREIIRQDQLVADGIQKLKANGADAIRLGYGMGFADFILDRLLPAYFANPGVRPVSVRESSSAELIRDTENCDLDVCLAYVDSFRSGLTYVPLSPARPVLVVPDDSELLDTAELKSGYPYPVVADDRWLDEPFIRIATLTRSGATAQAYFDRIGKHPVNRLYVNDVRSALGAVYRGLGNTIVMEPPYLRNSVAYLCLPEGTREEQQMCMVTSKDLDQDESLIHMQKVVRLLYGYIS</sequence>
<keyword evidence="3" id="KW-0238">DNA-binding</keyword>
<evidence type="ECO:0000256" key="2">
    <source>
        <dbReference type="ARBA" id="ARBA00023015"/>
    </source>
</evidence>
<dbReference type="FunFam" id="1.10.10.10:FF:000001">
    <property type="entry name" value="LysR family transcriptional regulator"/>
    <property type="match status" value="1"/>
</dbReference>
<evidence type="ECO:0000256" key="4">
    <source>
        <dbReference type="ARBA" id="ARBA00023163"/>
    </source>
</evidence>
<comment type="similarity">
    <text evidence="1">Belongs to the LysR transcriptional regulatory family.</text>
</comment>
<dbReference type="InterPro" id="IPR036388">
    <property type="entry name" value="WH-like_DNA-bd_sf"/>
</dbReference>
<dbReference type="GO" id="GO:0032993">
    <property type="term" value="C:protein-DNA complex"/>
    <property type="evidence" value="ECO:0007669"/>
    <property type="project" value="TreeGrafter"/>
</dbReference>
<dbReference type="GO" id="GO:0003700">
    <property type="term" value="F:DNA-binding transcription factor activity"/>
    <property type="evidence" value="ECO:0007669"/>
    <property type="project" value="InterPro"/>
</dbReference>
<keyword evidence="2" id="KW-0805">Transcription regulation</keyword>
<dbReference type="RefSeq" id="WP_289827717.1">
    <property type="nucleotide sequence ID" value="NZ_JAUEIR010000011.1"/>
</dbReference>
<dbReference type="GO" id="GO:0003677">
    <property type="term" value="F:DNA binding"/>
    <property type="evidence" value="ECO:0007669"/>
    <property type="project" value="UniProtKB-KW"/>
</dbReference>
<dbReference type="Proteomes" id="UP001168505">
    <property type="component" value="Unassembled WGS sequence"/>
</dbReference>